<sequence>MKNLFSAKAKAFNADAVNATIERALTRAGLNTAVGPMRHVTETIRRALAAGRTSGSHSAAAVDVDVDVTLDQVRLRKPALSEQALKPGSFETHQFSNAAGTRAYKIYSPKAASATPRAMVVMLHGCTQTADDFAAGTQMNRLADTHGFLVLYPEQAAQANASKCWNWFQPQDQLRGDGEPSLIAGIAREVADKHGVDPQRIFVAGLSAGAAMAVVLGETYPELFAGVGAHSGLPYGSAHDIPSALLAMKGGRSGIAGLRVFGQTSVSQGRSATQAVPTIVFHGDRDHTVQQSNSNLIVQQARDAYGLEPSQDALHVGTRFGVAEGGRRFSREIHTDALGQARIESWTLHGGGHAWSGGHASGSYTDAAGPDASAEMVRFFLDLAPAGSA</sequence>
<dbReference type="PANTHER" id="PTHR43037:SF1">
    <property type="entry name" value="BLL1128 PROTEIN"/>
    <property type="match status" value="1"/>
</dbReference>
<dbReference type="Pfam" id="PF10503">
    <property type="entry name" value="Esterase_PHB"/>
    <property type="match status" value="1"/>
</dbReference>
<organism evidence="3 4">
    <name type="scientific">Roseateles albus</name>
    <dbReference type="NCBI Taxonomy" id="2987525"/>
    <lineage>
        <taxon>Bacteria</taxon>
        <taxon>Pseudomonadati</taxon>
        <taxon>Pseudomonadota</taxon>
        <taxon>Betaproteobacteria</taxon>
        <taxon>Burkholderiales</taxon>
        <taxon>Sphaerotilaceae</taxon>
        <taxon>Roseateles</taxon>
    </lineage>
</organism>
<dbReference type="SUPFAM" id="SSF53474">
    <property type="entry name" value="alpha/beta-Hydrolases"/>
    <property type="match status" value="2"/>
</dbReference>
<dbReference type="Proteomes" id="UP001221189">
    <property type="component" value="Unassembled WGS sequence"/>
</dbReference>
<dbReference type="InterPro" id="IPR029058">
    <property type="entry name" value="AB_hydrolase_fold"/>
</dbReference>
<dbReference type="EMBL" id="JAQQXT010000009">
    <property type="protein sequence ID" value="MDC8773058.1"/>
    <property type="molecule type" value="Genomic_DNA"/>
</dbReference>
<dbReference type="RefSeq" id="WP_273601236.1">
    <property type="nucleotide sequence ID" value="NZ_JAQQXT010000009.1"/>
</dbReference>
<dbReference type="InterPro" id="IPR010126">
    <property type="entry name" value="Esterase_phb"/>
</dbReference>
<protein>
    <submittedName>
        <fullName evidence="3">PHB depolymerase family esterase</fullName>
    </submittedName>
</protein>
<evidence type="ECO:0000313" key="3">
    <source>
        <dbReference type="EMBL" id="MDC8773058.1"/>
    </source>
</evidence>
<evidence type="ECO:0000256" key="1">
    <source>
        <dbReference type="ARBA" id="ARBA00022729"/>
    </source>
</evidence>
<dbReference type="InterPro" id="IPR050955">
    <property type="entry name" value="Plant_Biomass_Hydrol_Est"/>
</dbReference>
<evidence type="ECO:0000256" key="2">
    <source>
        <dbReference type="ARBA" id="ARBA00022801"/>
    </source>
</evidence>
<name>A0ABT5KGL0_9BURK</name>
<dbReference type="Gene3D" id="3.40.50.1820">
    <property type="entry name" value="alpha/beta hydrolase"/>
    <property type="match status" value="1"/>
</dbReference>
<keyword evidence="1" id="KW-0732">Signal</keyword>
<reference evidence="3 4" key="1">
    <citation type="submission" date="2022-10" db="EMBL/GenBank/DDBJ databases">
        <title>Paucibacter sp. hw1 Genome sequencing.</title>
        <authorList>
            <person name="Park S."/>
        </authorList>
    </citation>
    <scope>NUCLEOTIDE SEQUENCE [LARGE SCALE GENOMIC DNA]</scope>
    <source>
        <strain evidence="4">hw1</strain>
    </source>
</reference>
<dbReference type="PANTHER" id="PTHR43037">
    <property type="entry name" value="UNNAMED PRODUCT-RELATED"/>
    <property type="match status" value="1"/>
</dbReference>
<dbReference type="NCBIfam" id="TIGR01840">
    <property type="entry name" value="esterase_phb"/>
    <property type="match status" value="1"/>
</dbReference>
<accession>A0ABT5KGL0</accession>
<keyword evidence="4" id="KW-1185">Reference proteome</keyword>
<evidence type="ECO:0000313" key="4">
    <source>
        <dbReference type="Proteomes" id="UP001221189"/>
    </source>
</evidence>
<proteinExistence type="predicted"/>
<gene>
    <name evidence="3" type="ORF">PRZ03_15835</name>
</gene>
<comment type="caution">
    <text evidence="3">The sequence shown here is derived from an EMBL/GenBank/DDBJ whole genome shotgun (WGS) entry which is preliminary data.</text>
</comment>
<keyword evidence="2" id="KW-0378">Hydrolase</keyword>